<evidence type="ECO:0000313" key="2">
    <source>
        <dbReference type="Proteomes" id="UP000623467"/>
    </source>
</evidence>
<dbReference type="AlphaFoldDB" id="A0A8H6ZI80"/>
<protein>
    <submittedName>
        <fullName evidence="1">Uncharacterized protein</fullName>
    </submittedName>
</protein>
<dbReference type="Proteomes" id="UP000623467">
    <property type="component" value="Unassembled WGS sequence"/>
</dbReference>
<name>A0A8H6ZI80_9AGAR</name>
<dbReference type="EMBL" id="JACAZH010000001">
    <property type="protein sequence ID" value="KAF7377371.1"/>
    <property type="molecule type" value="Genomic_DNA"/>
</dbReference>
<accession>A0A8H6ZI80</accession>
<organism evidence="1 2">
    <name type="scientific">Mycena sanguinolenta</name>
    <dbReference type="NCBI Taxonomy" id="230812"/>
    <lineage>
        <taxon>Eukaryota</taxon>
        <taxon>Fungi</taxon>
        <taxon>Dikarya</taxon>
        <taxon>Basidiomycota</taxon>
        <taxon>Agaricomycotina</taxon>
        <taxon>Agaricomycetes</taxon>
        <taxon>Agaricomycetidae</taxon>
        <taxon>Agaricales</taxon>
        <taxon>Marasmiineae</taxon>
        <taxon>Mycenaceae</taxon>
        <taxon>Mycena</taxon>
    </lineage>
</organism>
<sequence length="107" mass="10941">MSTFVDDAMERGPLTHDAVVVSGNEWSVVSPTTLSGSVFKTAAVVLRPEHAAVIYGLPVSSYAPDSSSSLLGVSSLFGNGAGTSAVRTKCSKCECMAVVGRAPCVFG</sequence>
<reference evidence="1" key="1">
    <citation type="submission" date="2020-05" db="EMBL/GenBank/DDBJ databases">
        <title>Mycena genomes resolve the evolution of fungal bioluminescence.</title>
        <authorList>
            <person name="Tsai I.J."/>
        </authorList>
    </citation>
    <scope>NUCLEOTIDE SEQUENCE</scope>
    <source>
        <strain evidence="1">160909Yilan</strain>
    </source>
</reference>
<keyword evidence="2" id="KW-1185">Reference proteome</keyword>
<gene>
    <name evidence="1" type="ORF">MSAN_00158500</name>
</gene>
<comment type="caution">
    <text evidence="1">The sequence shown here is derived from an EMBL/GenBank/DDBJ whole genome shotgun (WGS) entry which is preliminary data.</text>
</comment>
<proteinExistence type="predicted"/>
<evidence type="ECO:0000313" key="1">
    <source>
        <dbReference type="EMBL" id="KAF7377371.1"/>
    </source>
</evidence>